<protein>
    <submittedName>
        <fullName evidence="1">Uncharacterized protein</fullName>
    </submittedName>
</protein>
<gene>
    <name evidence="1" type="ORF">BU204_30580</name>
</gene>
<dbReference type="Proteomes" id="UP000185596">
    <property type="component" value="Unassembled WGS sequence"/>
</dbReference>
<comment type="caution">
    <text evidence="1">The sequence shown here is derived from an EMBL/GenBank/DDBJ whole genome shotgun (WGS) entry which is preliminary data.</text>
</comment>
<feature type="non-terminal residue" evidence="1">
    <location>
        <position position="1"/>
    </location>
</feature>
<accession>A0A1Q8CA83</accession>
<name>A0A1Q8CA83_9PSEU</name>
<sequence length="68" mass="7346">RPALAAADAGGGTRSAALRQQWSAAERVVAAAERRTGPAGHAERVYLTVCWLRRNEIDRAAEDEACRI</sequence>
<dbReference type="EMBL" id="MSIE01000069">
    <property type="protein sequence ID" value="OLF11275.1"/>
    <property type="molecule type" value="Genomic_DNA"/>
</dbReference>
<dbReference type="InterPro" id="IPR046178">
    <property type="entry name" value="DUF6187"/>
</dbReference>
<keyword evidence="2" id="KW-1185">Reference proteome</keyword>
<dbReference type="Pfam" id="PF19685">
    <property type="entry name" value="DUF6187"/>
    <property type="match status" value="1"/>
</dbReference>
<dbReference type="RefSeq" id="WP_233160770.1">
    <property type="nucleotide sequence ID" value="NZ_MSIE01000069.1"/>
</dbReference>
<reference evidence="1 2" key="1">
    <citation type="submission" date="2016-12" db="EMBL/GenBank/DDBJ databases">
        <title>The draft genome sequence of Actinophytocola sp. 11-183.</title>
        <authorList>
            <person name="Wang W."/>
            <person name="Yuan L."/>
        </authorList>
    </citation>
    <scope>NUCLEOTIDE SEQUENCE [LARGE SCALE GENOMIC DNA]</scope>
    <source>
        <strain evidence="1 2">11-183</strain>
    </source>
</reference>
<dbReference type="AlphaFoldDB" id="A0A1Q8CA83"/>
<evidence type="ECO:0000313" key="2">
    <source>
        <dbReference type="Proteomes" id="UP000185596"/>
    </source>
</evidence>
<proteinExistence type="predicted"/>
<organism evidence="1 2">
    <name type="scientific">Actinophytocola xanthii</name>
    <dbReference type="NCBI Taxonomy" id="1912961"/>
    <lineage>
        <taxon>Bacteria</taxon>
        <taxon>Bacillati</taxon>
        <taxon>Actinomycetota</taxon>
        <taxon>Actinomycetes</taxon>
        <taxon>Pseudonocardiales</taxon>
        <taxon>Pseudonocardiaceae</taxon>
    </lineage>
</organism>
<evidence type="ECO:0000313" key="1">
    <source>
        <dbReference type="EMBL" id="OLF11275.1"/>
    </source>
</evidence>